<accession>A0A915CZZ3</accession>
<dbReference type="AlphaFoldDB" id="A0A915CZZ3"/>
<organism evidence="2 3">
    <name type="scientific">Ditylenchus dipsaci</name>
    <dbReference type="NCBI Taxonomy" id="166011"/>
    <lineage>
        <taxon>Eukaryota</taxon>
        <taxon>Metazoa</taxon>
        <taxon>Ecdysozoa</taxon>
        <taxon>Nematoda</taxon>
        <taxon>Chromadorea</taxon>
        <taxon>Rhabditida</taxon>
        <taxon>Tylenchina</taxon>
        <taxon>Tylenchomorpha</taxon>
        <taxon>Sphaerularioidea</taxon>
        <taxon>Anguinidae</taxon>
        <taxon>Anguininae</taxon>
        <taxon>Ditylenchus</taxon>
    </lineage>
</organism>
<feature type="compositionally biased region" description="Basic and acidic residues" evidence="1">
    <location>
        <begin position="35"/>
        <end position="44"/>
    </location>
</feature>
<evidence type="ECO:0000313" key="2">
    <source>
        <dbReference type="Proteomes" id="UP000887574"/>
    </source>
</evidence>
<proteinExistence type="predicted"/>
<sequence length="112" mass="12803">MTIQRMFAQPKNHKASPTVKSSSLSKHSPRTSKSNKSDQEEKRLHQGRRSLYPNSRQPCIRTPTVPFLSVHYYSQQLGRRKKTYATQQTRSVVSTAEVICAVPPSFPLFLDQ</sequence>
<name>A0A915CZZ3_9BILA</name>
<evidence type="ECO:0000256" key="1">
    <source>
        <dbReference type="SAM" id="MobiDB-lite"/>
    </source>
</evidence>
<feature type="region of interest" description="Disordered" evidence="1">
    <location>
        <begin position="1"/>
        <end position="58"/>
    </location>
</feature>
<feature type="compositionally biased region" description="Polar residues" evidence="1">
    <location>
        <begin position="18"/>
        <end position="34"/>
    </location>
</feature>
<reference evidence="3" key="1">
    <citation type="submission" date="2022-11" db="UniProtKB">
        <authorList>
            <consortium name="WormBaseParasite"/>
        </authorList>
    </citation>
    <scope>IDENTIFICATION</scope>
</reference>
<keyword evidence="2" id="KW-1185">Reference proteome</keyword>
<evidence type="ECO:0000313" key="3">
    <source>
        <dbReference type="WBParaSite" id="jg14469"/>
    </source>
</evidence>
<dbReference type="WBParaSite" id="jg14469">
    <property type="protein sequence ID" value="jg14469"/>
    <property type="gene ID" value="jg14469"/>
</dbReference>
<protein>
    <submittedName>
        <fullName evidence="3">Uncharacterized protein</fullName>
    </submittedName>
</protein>
<dbReference type="Proteomes" id="UP000887574">
    <property type="component" value="Unplaced"/>
</dbReference>